<dbReference type="InterPro" id="IPR029058">
    <property type="entry name" value="AB_hydrolase_fold"/>
</dbReference>
<dbReference type="InterPro" id="IPR050266">
    <property type="entry name" value="AB_hydrolase_sf"/>
</dbReference>
<dbReference type="Gene3D" id="3.40.50.1820">
    <property type="entry name" value="alpha/beta hydrolase"/>
    <property type="match status" value="1"/>
</dbReference>
<evidence type="ECO:0000313" key="2">
    <source>
        <dbReference type="EMBL" id="OHA64581.1"/>
    </source>
</evidence>
<dbReference type="GO" id="GO:0003824">
    <property type="term" value="F:catalytic activity"/>
    <property type="evidence" value="ECO:0007669"/>
    <property type="project" value="InterPro"/>
</dbReference>
<comment type="caution">
    <text evidence="2">The sequence shown here is derived from an EMBL/GenBank/DDBJ whole genome shotgun (WGS) entry which is preliminary data.</text>
</comment>
<dbReference type="PANTHER" id="PTHR43798:SF33">
    <property type="entry name" value="HYDROLASE, PUTATIVE (AFU_ORTHOLOGUE AFUA_2G14860)-RELATED"/>
    <property type="match status" value="1"/>
</dbReference>
<evidence type="ECO:0000313" key="3">
    <source>
        <dbReference type="Proteomes" id="UP000178170"/>
    </source>
</evidence>
<evidence type="ECO:0000259" key="1">
    <source>
        <dbReference type="Pfam" id="PF00561"/>
    </source>
</evidence>
<dbReference type="EMBL" id="MHTS01000011">
    <property type="protein sequence ID" value="OHA64581.1"/>
    <property type="molecule type" value="Genomic_DNA"/>
</dbReference>
<sequence length="267" mass="29729">MRREEKIAIGSSTVSYTITGEGKPILILHGWGSSSNSWVKVAELLAQKGYRVIVPDLPGFGRTPAPLPRRSPTGEGGSAVWGAEEYAEFVNEFVGKLGLQKFILAGHSFGGQLAIQFAVQHSEKVEKLVLIAAAAVRRTPGVFKKLVMAVAKVVSILLYLVPFEDLRNNIRSALYMAIRRRDYVRTQGIMRDVFKKVITQDLTAKFSKITAPTLIIWGDKDEMTPIKDAYLMQEFIPNSKLEIIEGGKHALNFQMPEVLVKRIVEFI</sequence>
<dbReference type="InterPro" id="IPR000073">
    <property type="entry name" value="AB_hydrolase_1"/>
</dbReference>
<reference evidence="2 3" key="1">
    <citation type="journal article" date="2016" name="Nat. Commun.">
        <title>Thousands of microbial genomes shed light on interconnected biogeochemical processes in an aquifer system.</title>
        <authorList>
            <person name="Anantharaman K."/>
            <person name="Brown C.T."/>
            <person name="Hug L.A."/>
            <person name="Sharon I."/>
            <person name="Castelle C.J."/>
            <person name="Probst A.J."/>
            <person name="Thomas B.C."/>
            <person name="Singh A."/>
            <person name="Wilkins M.J."/>
            <person name="Karaoz U."/>
            <person name="Brodie E.L."/>
            <person name="Williams K.H."/>
            <person name="Hubbard S.S."/>
            <person name="Banfield J.F."/>
        </authorList>
    </citation>
    <scope>NUCLEOTIDE SEQUENCE [LARGE SCALE GENOMIC DNA]</scope>
</reference>
<dbReference type="PANTHER" id="PTHR43798">
    <property type="entry name" value="MONOACYLGLYCEROL LIPASE"/>
    <property type="match status" value="1"/>
</dbReference>
<accession>A0A1G2QXL7</accession>
<dbReference type="Pfam" id="PF00561">
    <property type="entry name" value="Abhydrolase_1"/>
    <property type="match status" value="1"/>
</dbReference>
<dbReference type="PRINTS" id="PR00111">
    <property type="entry name" value="ABHYDROLASE"/>
</dbReference>
<feature type="domain" description="AB hydrolase-1" evidence="1">
    <location>
        <begin position="23"/>
        <end position="254"/>
    </location>
</feature>
<gene>
    <name evidence="2" type="ORF">A2843_02220</name>
</gene>
<dbReference type="AlphaFoldDB" id="A0A1G2QXL7"/>
<protein>
    <recommendedName>
        <fullName evidence="1">AB hydrolase-1 domain-containing protein</fullName>
    </recommendedName>
</protein>
<organism evidence="2 3">
    <name type="scientific">Candidatus Wildermuthbacteria bacterium RIFCSPHIGHO2_01_FULL_48_27b</name>
    <dbReference type="NCBI Taxonomy" id="1802447"/>
    <lineage>
        <taxon>Bacteria</taxon>
        <taxon>Candidatus Wildermuthiibacteriota</taxon>
    </lineage>
</organism>
<dbReference type="InterPro" id="IPR000639">
    <property type="entry name" value="Epox_hydrolase-like"/>
</dbReference>
<proteinExistence type="predicted"/>
<name>A0A1G2QXL7_9BACT</name>
<dbReference type="PRINTS" id="PR00412">
    <property type="entry name" value="EPOXHYDRLASE"/>
</dbReference>
<dbReference type="GO" id="GO:0016020">
    <property type="term" value="C:membrane"/>
    <property type="evidence" value="ECO:0007669"/>
    <property type="project" value="TreeGrafter"/>
</dbReference>
<dbReference type="Proteomes" id="UP000178170">
    <property type="component" value="Unassembled WGS sequence"/>
</dbReference>
<dbReference type="SUPFAM" id="SSF53474">
    <property type="entry name" value="alpha/beta-Hydrolases"/>
    <property type="match status" value="1"/>
</dbReference>